<dbReference type="EMBL" id="CAJJDP010000042">
    <property type="protein sequence ID" value="CAD8162890.1"/>
    <property type="molecule type" value="Genomic_DNA"/>
</dbReference>
<evidence type="ECO:0000313" key="3">
    <source>
        <dbReference type="Proteomes" id="UP000683925"/>
    </source>
</evidence>
<evidence type="ECO:0000259" key="1">
    <source>
        <dbReference type="PROSITE" id="PS50191"/>
    </source>
</evidence>
<dbReference type="Proteomes" id="UP000683925">
    <property type="component" value="Unassembled WGS sequence"/>
</dbReference>
<dbReference type="AlphaFoldDB" id="A0A8S1UDH5"/>
<evidence type="ECO:0000313" key="2">
    <source>
        <dbReference type="EMBL" id="CAD8162890.1"/>
    </source>
</evidence>
<dbReference type="OMA" id="KNHICKE"/>
<name>A0A8S1UDH5_PAROT</name>
<keyword evidence="3" id="KW-1185">Reference proteome</keyword>
<gene>
    <name evidence="2" type="ORF">POCTA_138.1.T0420181</name>
</gene>
<feature type="domain" description="CRAL-TRIO" evidence="1">
    <location>
        <begin position="105"/>
        <end position="265"/>
    </location>
</feature>
<sequence>MINRQTLFQECYLLFPKQQEVCYVVDKIKVRKIFEGQVEFDQQEMEILKQFETYLISKRFMPKWTEPQLLRMLYATKFKFDKTYAAIQAYIQWKNQAFPLKENQDTSKFLSSGSIYLHGRDNRFRPIIVVNAVKLAAQKNIDITLDSMTIFLEHVLSNYMLPGQIENWVVVMDLGGLGITSLPRQQLQRVLDYLQNNYRSRMHKCYVINCPSTITFSWNIVKGFLEEITVRKISFEKSNIPTGLFEHSHKSQVEQKYGGVSLNIDSHFWPPKEISQQYFLPTDNISDILISKQQYNKLYEVGKLSKNHICKELLEDPGQSNQNSNMYQDIDKKMKEEVPDPEEEQQVINHLIQSNQGFYQTEVEEKYDVVFWEETIQKPLSFHAHKKMLKY</sequence>
<dbReference type="OrthoDB" id="75724at2759"/>
<dbReference type="PANTHER" id="PTHR46818">
    <property type="entry name" value="DOMAIN-CONTAINING PROTEIN, PUTATIVE-RELATED"/>
    <property type="match status" value="1"/>
</dbReference>
<proteinExistence type="predicted"/>
<dbReference type="PROSITE" id="PS50191">
    <property type="entry name" value="CRAL_TRIO"/>
    <property type="match status" value="1"/>
</dbReference>
<protein>
    <recommendedName>
        <fullName evidence="1">CRAL-TRIO domain-containing protein</fullName>
    </recommendedName>
</protein>
<dbReference type="SMART" id="SM00516">
    <property type="entry name" value="SEC14"/>
    <property type="match status" value="1"/>
</dbReference>
<organism evidence="2 3">
    <name type="scientific">Paramecium octaurelia</name>
    <dbReference type="NCBI Taxonomy" id="43137"/>
    <lineage>
        <taxon>Eukaryota</taxon>
        <taxon>Sar</taxon>
        <taxon>Alveolata</taxon>
        <taxon>Ciliophora</taxon>
        <taxon>Intramacronucleata</taxon>
        <taxon>Oligohymenophorea</taxon>
        <taxon>Peniculida</taxon>
        <taxon>Parameciidae</taxon>
        <taxon>Paramecium</taxon>
    </lineage>
</organism>
<dbReference type="InterPro" id="IPR001251">
    <property type="entry name" value="CRAL-TRIO_dom"/>
</dbReference>
<accession>A0A8S1UDH5</accession>
<dbReference type="Pfam" id="PF00650">
    <property type="entry name" value="CRAL_TRIO"/>
    <property type="match status" value="1"/>
</dbReference>
<reference evidence="2" key="1">
    <citation type="submission" date="2021-01" db="EMBL/GenBank/DDBJ databases">
        <authorList>
            <consortium name="Genoscope - CEA"/>
            <person name="William W."/>
        </authorList>
    </citation>
    <scope>NUCLEOTIDE SEQUENCE</scope>
</reference>
<dbReference type="PANTHER" id="PTHR46818:SF1">
    <property type="entry name" value="CHROMOSOME UNDETERMINED SCAFFOLD_125, WHOLE GENOME SHOTGUN SEQUENCE"/>
    <property type="match status" value="1"/>
</dbReference>
<dbReference type="CDD" id="cd00170">
    <property type="entry name" value="SEC14"/>
    <property type="match status" value="1"/>
</dbReference>
<comment type="caution">
    <text evidence="2">The sequence shown here is derived from an EMBL/GenBank/DDBJ whole genome shotgun (WGS) entry which is preliminary data.</text>
</comment>